<protein>
    <submittedName>
        <fullName evidence="1">Uncharacterized protein</fullName>
    </submittedName>
</protein>
<reference evidence="1" key="1">
    <citation type="submission" date="2022-06" db="EMBL/GenBank/DDBJ databases">
        <title>Phylogenomic reconstructions and comparative analyses of Kickxellomycotina fungi.</title>
        <authorList>
            <person name="Reynolds N.K."/>
            <person name="Stajich J.E."/>
            <person name="Barry K."/>
            <person name="Grigoriev I.V."/>
            <person name="Crous P."/>
            <person name="Smith M.E."/>
        </authorList>
    </citation>
    <scope>NUCLEOTIDE SEQUENCE</scope>
    <source>
        <strain evidence="1">RSA 2271</strain>
    </source>
</reference>
<dbReference type="Proteomes" id="UP001145114">
    <property type="component" value="Unassembled WGS sequence"/>
</dbReference>
<sequence length="222" mass="23808">MQGIVNRLCPSSKFQAAARLSAMTIGASVGWRDALNRALVMPAARSYATTKKVKVNPNATTLDQALPVIKAFEVGRPTHTLEIHIQCHPEKGQPPIRGSIILPHVVKSDIILAVFAEGQKAAEAKEAGADIVGGQDLIEQIKNGTVKFDKCLATPDILPAVAKIARILGPRGLMPTVNKGTVVEDVANAVKHAKRSFDYRADRQNVVHAGIAKVGFELEQVE</sequence>
<evidence type="ECO:0000313" key="1">
    <source>
        <dbReference type="EMBL" id="KAJ1675418.1"/>
    </source>
</evidence>
<gene>
    <name evidence="1" type="ORF">EV182_001304</name>
</gene>
<dbReference type="EMBL" id="JAMZIH010005316">
    <property type="protein sequence ID" value="KAJ1675418.1"/>
    <property type="molecule type" value="Genomic_DNA"/>
</dbReference>
<feature type="non-terminal residue" evidence="1">
    <location>
        <position position="222"/>
    </location>
</feature>
<proteinExistence type="predicted"/>
<organism evidence="1 2">
    <name type="scientific">Spiromyces aspiralis</name>
    <dbReference type="NCBI Taxonomy" id="68401"/>
    <lineage>
        <taxon>Eukaryota</taxon>
        <taxon>Fungi</taxon>
        <taxon>Fungi incertae sedis</taxon>
        <taxon>Zoopagomycota</taxon>
        <taxon>Kickxellomycotina</taxon>
        <taxon>Kickxellomycetes</taxon>
        <taxon>Kickxellales</taxon>
        <taxon>Kickxellaceae</taxon>
        <taxon>Spiromyces</taxon>
    </lineage>
</organism>
<comment type="caution">
    <text evidence="1">The sequence shown here is derived from an EMBL/GenBank/DDBJ whole genome shotgun (WGS) entry which is preliminary data.</text>
</comment>
<accession>A0ACC1HFS1</accession>
<evidence type="ECO:0000313" key="2">
    <source>
        <dbReference type="Proteomes" id="UP001145114"/>
    </source>
</evidence>
<name>A0ACC1HFS1_9FUNG</name>
<keyword evidence="2" id="KW-1185">Reference proteome</keyword>